<dbReference type="Proteomes" id="UP001602245">
    <property type="component" value="Unassembled WGS sequence"/>
</dbReference>
<feature type="chain" id="PRO_5046794873" evidence="1">
    <location>
        <begin position="18"/>
        <end position="140"/>
    </location>
</feature>
<proteinExistence type="predicted"/>
<sequence>MSLFQLVGGVAVAGAVAAGTTAFTAGSGIDDQTGLSATALYGGASFDVVGATVDAFVISSSTNDNDVDKITLTLMDESDAAFADHTKVAVTATVTASGGTAAGHAVDCSWVSGNNWKCIPHTAAEVWNGITKVNFVVTDV</sequence>
<keyword evidence="3" id="KW-1185">Reference proteome</keyword>
<dbReference type="EMBL" id="JBIAZU010000005">
    <property type="protein sequence ID" value="MFF5293792.1"/>
    <property type="molecule type" value="Genomic_DNA"/>
</dbReference>
<reference evidence="2 3" key="1">
    <citation type="submission" date="2024-10" db="EMBL/GenBank/DDBJ databases">
        <title>The Natural Products Discovery Center: Release of the First 8490 Sequenced Strains for Exploring Actinobacteria Biosynthetic Diversity.</title>
        <authorList>
            <person name="Kalkreuter E."/>
            <person name="Kautsar S.A."/>
            <person name="Yang D."/>
            <person name="Bader C.D."/>
            <person name="Teijaro C.N."/>
            <person name="Fluegel L."/>
            <person name="Davis C.M."/>
            <person name="Simpson J.R."/>
            <person name="Lauterbach L."/>
            <person name="Steele A.D."/>
            <person name="Gui C."/>
            <person name="Meng S."/>
            <person name="Li G."/>
            <person name="Viehrig K."/>
            <person name="Ye F."/>
            <person name="Su P."/>
            <person name="Kiefer A.F."/>
            <person name="Nichols A."/>
            <person name="Cepeda A.J."/>
            <person name="Yan W."/>
            <person name="Fan B."/>
            <person name="Jiang Y."/>
            <person name="Adhikari A."/>
            <person name="Zheng C.-J."/>
            <person name="Schuster L."/>
            <person name="Cowan T.M."/>
            <person name="Smanski M.J."/>
            <person name="Chevrette M.G."/>
            <person name="De Carvalho L.P.S."/>
            <person name="Shen B."/>
        </authorList>
    </citation>
    <scope>NUCLEOTIDE SEQUENCE [LARGE SCALE GENOMIC DNA]</scope>
    <source>
        <strain evidence="2 3">NPDC000087</strain>
    </source>
</reference>
<organism evidence="2 3">
    <name type="scientific">Paractinoplanes globisporus</name>
    <dbReference type="NCBI Taxonomy" id="113565"/>
    <lineage>
        <taxon>Bacteria</taxon>
        <taxon>Bacillati</taxon>
        <taxon>Actinomycetota</taxon>
        <taxon>Actinomycetes</taxon>
        <taxon>Micromonosporales</taxon>
        <taxon>Micromonosporaceae</taxon>
        <taxon>Paractinoplanes</taxon>
    </lineage>
</organism>
<comment type="caution">
    <text evidence="2">The sequence shown here is derived from an EMBL/GenBank/DDBJ whole genome shotgun (WGS) entry which is preliminary data.</text>
</comment>
<evidence type="ECO:0000313" key="2">
    <source>
        <dbReference type="EMBL" id="MFF5293792.1"/>
    </source>
</evidence>
<name>A0ABW6WNP3_9ACTN</name>
<dbReference type="RefSeq" id="WP_157296282.1">
    <property type="nucleotide sequence ID" value="NZ_JBIAZU010000005.1"/>
</dbReference>
<gene>
    <name evidence="2" type="ORF">ACFY35_30530</name>
</gene>
<keyword evidence="1" id="KW-0732">Signal</keyword>
<feature type="signal peptide" evidence="1">
    <location>
        <begin position="1"/>
        <end position="17"/>
    </location>
</feature>
<evidence type="ECO:0000256" key="1">
    <source>
        <dbReference type="SAM" id="SignalP"/>
    </source>
</evidence>
<accession>A0ABW6WNP3</accession>
<evidence type="ECO:0000313" key="3">
    <source>
        <dbReference type="Proteomes" id="UP001602245"/>
    </source>
</evidence>
<protein>
    <submittedName>
        <fullName evidence="2">Uncharacterized protein</fullName>
    </submittedName>
</protein>